<keyword evidence="3" id="KW-1185">Reference proteome</keyword>
<evidence type="ECO:0000313" key="3">
    <source>
        <dbReference type="Proteomes" id="UP000606653"/>
    </source>
</evidence>
<protein>
    <submittedName>
        <fullName evidence="2">Uncharacterized protein</fullName>
    </submittedName>
</protein>
<sequence>MKNSKLTVSFDTDAASCLPRLSVGLLNGQSPHDTIKPHTITNHADTANRGIQVDTSKYTSKSNSYKAAGSSSQVSKGEVHLE</sequence>
<gene>
    <name evidence="2" type="ORF">GCM10010969_24540</name>
</gene>
<reference evidence="3" key="1">
    <citation type="journal article" date="2019" name="Int. J. Syst. Evol. Microbiol.">
        <title>The Global Catalogue of Microorganisms (GCM) 10K type strain sequencing project: providing services to taxonomists for standard genome sequencing and annotation.</title>
        <authorList>
            <consortium name="The Broad Institute Genomics Platform"/>
            <consortium name="The Broad Institute Genome Sequencing Center for Infectious Disease"/>
            <person name="Wu L."/>
            <person name="Ma J."/>
        </authorList>
    </citation>
    <scope>NUCLEOTIDE SEQUENCE [LARGE SCALE GENOMIC DNA]</scope>
    <source>
        <strain evidence="3">CGMCC 1.6964</strain>
    </source>
</reference>
<proteinExistence type="predicted"/>
<feature type="region of interest" description="Disordered" evidence="1">
    <location>
        <begin position="56"/>
        <end position="82"/>
    </location>
</feature>
<evidence type="ECO:0000256" key="1">
    <source>
        <dbReference type="SAM" id="MobiDB-lite"/>
    </source>
</evidence>
<evidence type="ECO:0000313" key="2">
    <source>
        <dbReference type="EMBL" id="GGO01844.1"/>
    </source>
</evidence>
<accession>A0ABQ2L5H1</accession>
<name>A0ABQ2L5H1_9BACL</name>
<dbReference type="EMBL" id="BMLN01000006">
    <property type="protein sequence ID" value="GGO01844.1"/>
    <property type="molecule type" value="Genomic_DNA"/>
</dbReference>
<feature type="compositionally biased region" description="Low complexity" evidence="1">
    <location>
        <begin position="56"/>
        <end position="66"/>
    </location>
</feature>
<dbReference type="Proteomes" id="UP000606653">
    <property type="component" value="Unassembled WGS sequence"/>
</dbReference>
<comment type="caution">
    <text evidence="2">The sequence shown here is derived from an EMBL/GenBank/DDBJ whole genome shotgun (WGS) entry which is preliminary data.</text>
</comment>
<dbReference type="RefSeq" id="WP_157060015.1">
    <property type="nucleotide sequence ID" value="NZ_BMLN01000006.1"/>
</dbReference>
<organism evidence="2 3">
    <name type="scientific">Saccharibacillus kuerlensis</name>
    <dbReference type="NCBI Taxonomy" id="459527"/>
    <lineage>
        <taxon>Bacteria</taxon>
        <taxon>Bacillati</taxon>
        <taxon>Bacillota</taxon>
        <taxon>Bacilli</taxon>
        <taxon>Bacillales</taxon>
        <taxon>Paenibacillaceae</taxon>
        <taxon>Saccharibacillus</taxon>
    </lineage>
</organism>